<evidence type="ECO:0000259" key="1">
    <source>
        <dbReference type="PROSITE" id="PS50076"/>
    </source>
</evidence>
<dbReference type="HOGENOM" id="CLU_179219_0_0_0"/>
<dbReference type="KEGG" id="saci:Sinac_0136"/>
<proteinExistence type="predicted"/>
<dbReference type="STRING" id="886293.Sinac_0136"/>
<dbReference type="Pfam" id="PF00226">
    <property type="entry name" value="DnaJ"/>
    <property type="match status" value="1"/>
</dbReference>
<keyword evidence="3" id="KW-1185">Reference proteome</keyword>
<dbReference type="InterPro" id="IPR036869">
    <property type="entry name" value="J_dom_sf"/>
</dbReference>
<accession>L0D580</accession>
<gene>
    <name evidence="2" type="ordered locus">Sinac_0136</name>
</gene>
<dbReference type="SMART" id="SM00271">
    <property type="entry name" value="DnaJ"/>
    <property type="match status" value="1"/>
</dbReference>
<dbReference type="Proteomes" id="UP000010798">
    <property type="component" value="Chromosome"/>
</dbReference>
<dbReference type="SUPFAM" id="SSF46565">
    <property type="entry name" value="Chaperone J-domain"/>
    <property type="match status" value="1"/>
</dbReference>
<evidence type="ECO:0000313" key="2">
    <source>
        <dbReference type="EMBL" id="AGA24594.1"/>
    </source>
</evidence>
<dbReference type="PROSITE" id="PS50076">
    <property type="entry name" value="DNAJ_2"/>
    <property type="match status" value="1"/>
</dbReference>
<evidence type="ECO:0000313" key="3">
    <source>
        <dbReference type="Proteomes" id="UP000010798"/>
    </source>
</evidence>
<dbReference type="OrthoDB" id="5421571at2"/>
<dbReference type="PRINTS" id="PR00625">
    <property type="entry name" value="JDOMAIN"/>
</dbReference>
<name>L0D580_SINAD</name>
<dbReference type="eggNOG" id="COG0484">
    <property type="taxonomic scope" value="Bacteria"/>
</dbReference>
<dbReference type="AlphaFoldDB" id="L0D580"/>
<reference evidence="2 3" key="1">
    <citation type="submission" date="2012-02" db="EMBL/GenBank/DDBJ databases">
        <title>Complete sequence of chromosome of Singulisphaera acidiphila DSM 18658.</title>
        <authorList>
            <consortium name="US DOE Joint Genome Institute (JGI-PGF)"/>
            <person name="Lucas S."/>
            <person name="Copeland A."/>
            <person name="Lapidus A."/>
            <person name="Glavina del Rio T."/>
            <person name="Dalin E."/>
            <person name="Tice H."/>
            <person name="Bruce D."/>
            <person name="Goodwin L."/>
            <person name="Pitluck S."/>
            <person name="Peters L."/>
            <person name="Ovchinnikova G."/>
            <person name="Chertkov O."/>
            <person name="Kyrpides N."/>
            <person name="Mavromatis K."/>
            <person name="Ivanova N."/>
            <person name="Brettin T."/>
            <person name="Detter J.C."/>
            <person name="Han C."/>
            <person name="Larimer F."/>
            <person name="Land M."/>
            <person name="Hauser L."/>
            <person name="Markowitz V."/>
            <person name="Cheng J.-F."/>
            <person name="Hugenholtz P."/>
            <person name="Woyke T."/>
            <person name="Wu D."/>
            <person name="Tindall B."/>
            <person name="Pomrenke H."/>
            <person name="Brambilla E."/>
            <person name="Klenk H.-P."/>
            <person name="Eisen J.A."/>
        </authorList>
    </citation>
    <scope>NUCLEOTIDE SEQUENCE [LARGE SCALE GENOMIC DNA]</scope>
    <source>
        <strain evidence="3">ATCC BAA-1392 / DSM 18658 / VKM B-2454 / MOB10</strain>
    </source>
</reference>
<feature type="domain" description="J" evidence="1">
    <location>
        <begin position="3"/>
        <end position="62"/>
    </location>
</feature>
<sequence length="97" mass="11356">MNDPYEILGLERDADEAEIRQRYLALVREFSPDRAPERFAAIRAAYDEVRDPLQRLETQLFRLKSHDSIEAILTDLRARLRDARIPMETLLKLAETS</sequence>
<protein>
    <submittedName>
        <fullName evidence="2">DnaJ-class molecular chaperone with C-terminal Zn finger domain</fullName>
    </submittedName>
</protein>
<dbReference type="EMBL" id="CP003364">
    <property type="protein sequence ID" value="AGA24594.1"/>
    <property type="molecule type" value="Genomic_DNA"/>
</dbReference>
<organism evidence="2 3">
    <name type="scientific">Singulisphaera acidiphila (strain ATCC BAA-1392 / DSM 18658 / VKM B-2454 / MOB10)</name>
    <dbReference type="NCBI Taxonomy" id="886293"/>
    <lineage>
        <taxon>Bacteria</taxon>
        <taxon>Pseudomonadati</taxon>
        <taxon>Planctomycetota</taxon>
        <taxon>Planctomycetia</taxon>
        <taxon>Isosphaerales</taxon>
        <taxon>Isosphaeraceae</taxon>
        <taxon>Singulisphaera</taxon>
    </lineage>
</organism>
<dbReference type="CDD" id="cd06257">
    <property type="entry name" value="DnaJ"/>
    <property type="match status" value="1"/>
</dbReference>
<dbReference type="InterPro" id="IPR001623">
    <property type="entry name" value="DnaJ_domain"/>
</dbReference>
<dbReference type="RefSeq" id="WP_015243779.1">
    <property type="nucleotide sequence ID" value="NC_019892.1"/>
</dbReference>
<dbReference type="Gene3D" id="1.10.287.110">
    <property type="entry name" value="DnaJ domain"/>
    <property type="match status" value="1"/>
</dbReference>